<organism evidence="9 10">
    <name type="scientific">Cuscuta europaea</name>
    <name type="common">European dodder</name>
    <dbReference type="NCBI Taxonomy" id="41803"/>
    <lineage>
        <taxon>Eukaryota</taxon>
        <taxon>Viridiplantae</taxon>
        <taxon>Streptophyta</taxon>
        <taxon>Embryophyta</taxon>
        <taxon>Tracheophyta</taxon>
        <taxon>Spermatophyta</taxon>
        <taxon>Magnoliopsida</taxon>
        <taxon>eudicotyledons</taxon>
        <taxon>Gunneridae</taxon>
        <taxon>Pentapetalae</taxon>
        <taxon>asterids</taxon>
        <taxon>lamiids</taxon>
        <taxon>Solanales</taxon>
        <taxon>Convolvulaceae</taxon>
        <taxon>Cuscuteae</taxon>
        <taxon>Cuscuta</taxon>
        <taxon>Cuscuta subgen. Cuscuta</taxon>
    </lineage>
</organism>
<dbReference type="FunFam" id="1.20.5.170:FF:000020">
    <property type="entry name" value="BZIP transcription factor"/>
    <property type="match status" value="1"/>
</dbReference>
<dbReference type="PROSITE" id="PS50217">
    <property type="entry name" value="BZIP"/>
    <property type="match status" value="1"/>
</dbReference>
<accession>A0A9P0ZX54</accession>
<dbReference type="GO" id="GO:0046983">
    <property type="term" value="F:protein dimerization activity"/>
    <property type="evidence" value="ECO:0007669"/>
    <property type="project" value="UniProtKB-ARBA"/>
</dbReference>
<feature type="compositionally biased region" description="Polar residues" evidence="7">
    <location>
        <begin position="387"/>
        <end position="415"/>
    </location>
</feature>
<keyword evidence="5" id="KW-0804">Transcription</keyword>
<dbReference type="SMART" id="SM00338">
    <property type="entry name" value="BRLZ"/>
    <property type="match status" value="1"/>
</dbReference>
<feature type="region of interest" description="Disordered" evidence="7">
    <location>
        <begin position="387"/>
        <end position="417"/>
    </location>
</feature>
<dbReference type="PANTHER" id="PTHR46408">
    <property type="entry name" value="BASIC LEUCINE ZIPPER 63"/>
    <property type="match status" value="1"/>
</dbReference>
<keyword evidence="10" id="KW-1185">Reference proteome</keyword>
<dbReference type="Proteomes" id="UP001152484">
    <property type="component" value="Unassembled WGS sequence"/>
</dbReference>
<dbReference type="GO" id="GO:0005634">
    <property type="term" value="C:nucleus"/>
    <property type="evidence" value="ECO:0007669"/>
    <property type="project" value="UniProtKB-SubCell"/>
</dbReference>
<evidence type="ECO:0000259" key="8">
    <source>
        <dbReference type="PROSITE" id="PS50217"/>
    </source>
</evidence>
<evidence type="ECO:0000256" key="3">
    <source>
        <dbReference type="ARBA" id="ARBA00023015"/>
    </source>
</evidence>
<evidence type="ECO:0000313" key="10">
    <source>
        <dbReference type="Proteomes" id="UP001152484"/>
    </source>
</evidence>
<evidence type="ECO:0000256" key="1">
    <source>
        <dbReference type="ARBA" id="ARBA00004123"/>
    </source>
</evidence>
<reference evidence="9" key="1">
    <citation type="submission" date="2022-07" db="EMBL/GenBank/DDBJ databases">
        <authorList>
            <person name="Macas J."/>
            <person name="Novak P."/>
            <person name="Neumann P."/>
        </authorList>
    </citation>
    <scope>NUCLEOTIDE SEQUENCE</scope>
</reference>
<dbReference type="PROSITE" id="PS00036">
    <property type="entry name" value="BZIP_BASIC"/>
    <property type="match status" value="1"/>
</dbReference>
<dbReference type="EMBL" id="CAMAPE010000062">
    <property type="protein sequence ID" value="CAH9113975.1"/>
    <property type="molecule type" value="Genomic_DNA"/>
</dbReference>
<name>A0A9P0ZX54_CUSEU</name>
<evidence type="ECO:0000256" key="6">
    <source>
        <dbReference type="ARBA" id="ARBA00023242"/>
    </source>
</evidence>
<dbReference type="Gene3D" id="1.20.5.170">
    <property type="match status" value="1"/>
</dbReference>
<evidence type="ECO:0000256" key="2">
    <source>
        <dbReference type="ARBA" id="ARBA00007163"/>
    </source>
</evidence>
<dbReference type="Pfam" id="PF12498">
    <property type="entry name" value="bZIP_C"/>
    <property type="match status" value="1"/>
</dbReference>
<evidence type="ECO:0000313" key="9">
    <source>
        <dbReference type="EMBL" id="CAH9113975.1"/>
    </source>
</evidence>
<dbReference type="GO" id="GO:0003677">
    <property type="term" value="F:DNA binding"/>
    <property type="evidence" value="ECO:0007669"/>
    <property type="project" value="UniProtKB-KW"/>
</dbReference>
<feature type="region of interest" description="Disordered" evidence="7">
    <location>
        <begin position="58"/>
        <end position="87"/>
    </location>
</feature>
<dbReference type="SUPFAM" id="SSF57959">
    <property type="entry name" value="Leucine zipper domain"/>
    <property type="match status" value="1"/>
</dbReference>
<comment type="caution">
    <text evidence="9">The sequence shown here is derived from an EMBL/GenBank/DDBJ whole genome shotgun (WGS) entry which is preliminary data.</text>
</comment>
<gene>
    <name evidence="9" type="ORF">CEURO_LOCUS20215</name>
</gene>
<keyword evidence="6" id="KW-0539">Nucleus</keyword>
<feature type="compositionally biased region" description="Polar residues" evidence="7">
    <location>
        <begin position="215"/>
        <end position="224"/>
    </location>
</feature>
<keyword evidence="3" id="KW-0805">Transcription regulation</keyword>
<keyword evidence="4" id="KW-0238">DNA-binding</keyword>
<feature type="domain" description="BZIP" evidence="8">
    <location>
        <begin position="245"/>
        <end position="297"/>
    </location>
</feature>
<comment type="similarity">
    <text evidence="2">Belongs to the bZIP family.</text>
</comment>
<evidence type="ECO:0000256" key="7">
    <source>
        <dbReference type="SAM" id="MobiDB-lite"/>
    </source>
</evidence>
<dbReference type="PANTHER" id="PTHR46408:SF10">
    <property type="entry name" value="BASIC LEUCINE ZIPPER 63"/>
    <property type="match status" value="1"/>
</dbReference>
<dbReference type="InterPro" id="IPR004827">
    <property type="entry name" value="bZIP"/>
</dbReference>
<dbReference type="InterPro" id="IPR020983">
    <property type="entry name" value="Basic_leucine-zipper_C"/>
</dbReference>
<feature type="compositionally biased region" description="Acidic residues" evidence="7">
    <location>
        <begin position="225"/>
        <end position="235"/>
    </location>
</feature>
<dbReference type="AlphaFoldDB" id="A0A9P0ZX54"/>
<feature type="region of interest" description="Disordered" evidence="7">
    <location>
        <begin position="215"/>
        <end position="272"/>
    </location>
</feature>
<dbReference type="OrthoDB" id="664875at2759"/>
<protein>
    <recommendedName>
        <fullName evidence="8">BZIP domain-containing protein</fullName>
    </recommendedName>
</protein>
<evidence type="ECO:0000256" key="4">
    <source>
        <dbReference type="ARBA" id="ARBA00023125"/>
    </source>
</evidence>
<proteinExistence type="inferred from homology"/>
<dbReference type="InterPro" id="IPR046347">
    <property type="entry name" value="bZIP_sf"/>
</dbReference>
<dbReference type="GO" id="GO:0003700">
    <property type="term" value="F:DNA-binding transcription factor activity"/>
    <property type="evidence" value="ECO:0007669"/>
    <property type="project" value="InterPro"/>
</dbReference>
<comment type="subcellular location">
    <subcellularLocation>
        <location evidence="1">Nucleus</location>
    </subcellularLocation>
</comment>
<feature type="compositionally biased region" description="Basic and acidic residues" evidence="7">
    <location>
        <begin position="236"/>
        <end position="247"/>
    </location>
</feature>
<feature type="compositionally biased region" description="Low complexity" evidence="7">
    <location>
        <begin position="58"/>
        <end position="79"/>
    </location>
</feature>
<evidence type="ECO:0000256" key="5">
    <source>
        <dbReference type="ARBA" id="ARBA00023163"/>
    </source>
</evidence>
<dbReference type="Pfam" id="PF00170">
    <property type="entry name" value="bZIP_1"/>
    <property type="match status" value="1"/>
</dbReference>
<sequence>MDKVLPVDEKGDNFRSLPAVRLMRAAELNIDSSPSKMINRSPSECAFQRFLQEASASVDHSSAPAASSSSSSSSTSTTSPRWIQPPQKAGAMIVDRNLRTDMNIKLGDKSSGPQLAMEKSMTASLDTGATANVPVDSKDYQAFLKTRLYLACAAVAFSRGNSAEPEKGFESSISNPESLVHCNGSRNYLPNGQKKNGGCHVGTPYLPVLHRNSSARVRSTSCSEQSDDDELDGEAETTHQMDATEVKRARRMLSNRESARRSRRRKQVHQTELETQVSQLRVENSSLLKRLADISQKHNDAAVDNRILKADVETLRAKVKMAEETVKRVSGMNPLLQAMSEISLVSFPSFADSPSDASTDAATAVHVQGSDDLDYYQALSHISSPHGSGVSSGLLNIHPTDNVQQGPTMQQTTTLERPRESIRAVAGISLQGKQ</sequence>